<dbReference type="InterPro" id="IPR050222">
    <property type="entry name" value="MATE_MdtK"/>
</dbReference>
<dbReference type="Pfam" id="PF01554">
    <property type="entry name" value="MatE"/>
    <property type="match status" value="2"/>
</dbReference>
<keyword evidence="12" id="KW-1185">Reference proteome</keyword>
<evidence type="ECO:0000256" key="4">
    <source>
        <dbReference type="ARBA" id="ARBA00020268"/>
    </source>
</evidence>
<feature type="transmembrane region" description="Helical" evidence="10">
    <location>
        <begin position="164"/>
        <end position="184"/>
    </location>
</feature>
<keyword evidence="5" id="KW-0813">Transport</keyword>
<evidence type="ECO:0000256" key="5">
    <source>
        <dbReference type="ARBA" id="ARBA00022448"/>
    </source>
</evidence>
<sequence>MNTSLSNPYNFLPRFYKLALTNIFSSIVVPLSGLIDLAFLGHLPDIRYLAGVSLATIIFSYLYKVLNFLRSSSNGMTAQAVGANNSEGILLVLLRNGLIALGVGLLILILQYPIQLLGFNFLVGATEVKNAGLDYFQARIWGAPAVLLNFVLVGWFFGREMNGFVVLLSVIEGLTNIVLDYFFIIRWGWGSTGAGLTTAMSQYLALFVGLIIASFHIDWSFISTVSQKILDLPAIKAIFKLNGNMLIKNLAVISTFSLFTELGSAMGTDILARNSVLLQAAILNMFIIQGVGYATQSLTGNFKGQGASEQLKPLLTTGFISSIFLSVPVAILYIVFPEPIFGLLTNHNEITESMVNYLFWLLPFQGFCAVNIILEGYFIGLTEGGILRNSAIVSLIIAFLPIAIAAGYFHNNHLLWLALVLSQIASVIVFGVRLIEEWLNNYSSSTSVQN</sequence>
<comment type="subcellular location">
    <subcellularLocation>
        <location evidence="2">Membrane</location>
        <topology evidence="2">Multi-pass membrane protein</topology>
    </subcellularLocation>
</comment>
<organism evidence="11 12">
    <name type="scientific">Sphaerospermopsis torques-reginae ITEP-024</name>
    <dbReference type="NCBI Taxonomy" id="984208"/>
    <lineage>
        <taxon>Bacteria</taxon>
        <taxon>Bacillati</taxon>
        <taxon>Cyanobacteriota</taxon>
        <taxon>Cyanophyceae</taxon>
        <taxon>Nostocales</taxon>
        <taxon>Aphanizomenonaceae</taxon>
        <taxon>Sphaerospermopsis</taxon>
        <taxon>Sphaerospermopsis torques-reginae</taxon>
    </lineage>
</organism>
<keyword evidence="8 10" id="KW-0472">Membrane</keyword>
<keyword evidence="7 10" id="KW-1133">Transmembrane helix</keyword>
<dbReference type="Proteomes" id="UP000826540">
    <property type="component" value="Chromosome"/>
</dbReference>
<evidence type="ECO:0000256" key="7">
    <source>
        <dbReference type="ARBA" id="ARBA00022989"/>
    </source>
</evidence>
<dbReference type="NCBIfam" id="TIGR00797">
    <property type="entry name" value="matE"/>
    <property type="match status" value="1"/>
</dbReference>
<gene>
    <name evidence="11" type="ORF">K2F26_16900</name>
</gene>
<dbReference type="RefSeq" id="WP_220608726.1">
    <property type="nucleotide sequence ID" value="NZ_CP080598.1"/>
</dbReference>
<evidence type="ECO:0000256" key="6">
    <source>
        <dbReference type="ARBA" id="ARBA00022692"/>
    </source>
</evidence>
<dbReference type="PANTHER" id="PTHR43298:SF2">
    <property type="entry name" value="FMN_FAD EXPORTER YEEO-RELATED"/>
    <property type="match status" value="1"/>
</dbReference>
<feature type="transmembrane region" description="Helical" evidence="10">
    <location>
        <begin position="204"/>
        <end position="225"/>
    </location>
</feature>
<reference evidence="11 12" key="1">
    <citation type="journal article" date="2022" name="J. Am. Chem. Soc.">
        <title>Biosynthesis of Guanitoxin Enables Global Environmental Detection in Freshwater Cyanobacteria.</title>
        <authorList>
            <person name="Lima S.T."/>
            <person name="Fallon T.R."/>
            <person name="Cordoza J.L."/>
            <person name="Chekan J.R."/>
            <person name="Delbaje E."/>
            <person name="Hopiavuori A.R."/>
            <person name="Alvarenga D.O."/>
            <person name="Wood S.M."/>
            <person name="Luhavaya H."/>
            <person name="Baumgartner J.T."/>
            <person name="Dorr F.A."/>
            <person name="Etchegaray A."/>
            <person name="Pinto E."/>
            <person name="McKinnie S.M.K."/>
            <person name="Fiore M.F."/>
            <person name="Moore B.S."/>
        </authorList>
    </citation>
    <scope>NUCLEOTIDE SEQUENCE [LARGE SCALE GENOMIC DNA]</scope>
    <source>
        <strain evidence="11 12">ITEP-024</strain>
    </source>
</reference>
<feature type="transmembrane region" description="Helical" evidence="10">
    <location>
        <begin position="20"/>
        <end position="40"/>
    </location>
</feature>
<evidence type="ECO:0000256" key="10">
    <source>
        <dbReference type="SAM" id="Phobius"/>
    </source>
</evidence>
<feature type="transmembrane region" description="Helical" evidence="10">
    <location>
        <begin position="98"/>
        <end position="118"/>
    </location>
</feature>
<feature type="transmembrane region" description="Helical" evidence="10">
    <location>
        <begin position="391"/>
        <end position="409"/>
    </location>
</feature>
<dbReference type="PANTHER" id="PTHR43298">
    <property type="entry name" value="MULTIDRUG RESISTANCE PROTEIN NORM-RELATED"/>
    <property type="match status" value="1"/>
</dbReference>
<dbReference type="EMBL" id="CP080598">
    <property type="protein sequence ID" value="QYX30558.1"/>
    <property type="molecule type" value="Genomic_DNA"/>
</dbReference>
<evidence type="ECO:0000313" key="11">
    <source>
        <dbReference type="EMBL" id="QYX30558.1"/>
    </source>
</evidence>
<evidence type="ECO:0000256" key="1">
    <source>
        <dbReference type="ARBA" id="ARBA00003408"/>
    </source>
</evidence>
<feature type="transmembrane region" description="Helical" evidence="10">
    <location>
        <begin position="415"/>
        <end position="435"/>
    </location>
</feature>
<accession>A0ABX8WVY5</accession>
<comment type="similarity">
    <text evidence="3">Belongs to the multi antimicrobial extrusion (MATE) (TC 2.A.66.1) family.</text>
</comment>
<evidence type="ECO:0000256" key="2">
    <source>
        <dbReference type="ARBA" id="ARBA00004141"/>
    </source>
</evidence>
<feature type="transmembrane region" description="Helical" evidence="10">
    <location>
        <begin position="314"/>
        <end position="337"/>
    </location>
</feature>
<comment type="function">
    <text evidence="1">Multidrug efflux pump.</text>
</comment>
<dbReference type="InterPro" id="IPR002528">
    <property type="entry name" value="MATE_fam"/>
</dbReference>
<feature type="transmembrane region" description="Helical" evidence="10">
    <location>
        <begin position="357"/>
        <end position="379"/>
    </location>
</feature>
<evidence type="ECO:0000256" key="3">
    <source>
        <dbReference type="ARBA" id="ARBA00010199"/>
    </source>
</evidence>
<dbReference type="CDD" id="cd13136">
    <property type="entry name" value="MATE_DinF_like"/>
    <property type="match status" value="1"/>
</dbReference>
<evidence type="ECO:0000313" key="12">
    <source>
        <dbReference type="Proteomes" id="UP000826540"/>
    </source>
</evidence>
<dbReference type="InterPro" id="IPR044644">
    <property type="entry name" value="DinF-like"/>
</dbReference>
<proteinExistence type="inferred from homology"/>
<name>A0ABX8WVY5_9CYAN</name>
<feature type="transmembrane region" description="Helical" evidence="10">
    <location>
        <begin position="138"/>
        <end position="157"/>
    </location>
</feature>
<feature type="transmembrane region" description="Helical" evidence="10">
    <location>
        <begin position="246"/>
        <end position="264"/>
    </location>
</feature>
<keyword evidence="6 10" id="KW-0812">Transmembrane</keyword>
<feature type="transmembrane region" description="Helical" evidence="10">
    <location>
        <begin position="46"/>
        <end position="66"/>
    </location>
</feature>
<evidence type="ECO:0000256" key="8">
    <source>
        <dbReference type="ARBA" id="ARBA00023136"/>
    </source>
</evidence>
<feature type="transmembrane region" description="Helical" evidence="10">
    <location>
        <begin position="276"/>
        <end position="294"/>
    </location>
</feature>
<protein>
    <recommendedName>
        <fullName evidence="4">Probable multidrug resistance protein NorM</fullName>
    </recommendedName>
    <alternativeName>
        <fullName evidence="9">Multidrug-efflux transporter</fullName>
    </alternativeName>
</protein>
<dbReference type="NCBIfam" id="NF041358">
    <property type="entry name" value="GntT_guanitoxin"/>
    <property type="match status" value="1"/>
</dbReference>
<evidence type="ECO:0000256" key="9">
    <source>
        <dbReference type="ARBA" id="ARBA00031636"/>
    </source>
</evidence>